<comment type="catalytic activity">
    <reaction evidence="5">
        <text>XMP + diphosphate = xanthine + 5-phospho-alpha-D-ribose 1-diphosphate</text>
        <dbReference type="Rhea" id="RHEA:10800"/>
        <dbReference type="ChEBI" id="CHEBI:17712"/>
        <dbReference type="ChEBI" id="CHEBI:33019"/>
        <dbReference type="ChEBI" id="CHEBI:57464"/>
        <dbReference type="ChEBI" id="CHEBI:58017"/>
        <dbReference type="EC" id="2.4.2.22"/>
    </reaction>
</comment>
<dbReference type="InterPro" id="IPR050118">
    <property type="entry name" value="Pur/Pyrimidine_PRTase"/>
</dbReference>
<dbReference type="InterPro" id="IPR000836">
    <property type="entry name" value="PRTase_dom"/>
</dbReference>
<comment type="subunit">
    <text evidence="5">Homodimer.</text>
</comment>
<sequence>MKFLEEQIIKHGKIISKDIVKVDSFLNHQLDPYILDTISDSFVKKFSHLEPTKILTIEASGIAIAMLMGVKMGIPVIFAKKKKPSTMTESFYYSEVFSYTKKEKNGIVVSKEFLNNDDKVLIVDDFLAMGAASFGLIDIVKQSQGEVVGIGIAVEKGFQQGGKILREKGYNLHSLAIIEKIEDERIYFRDN</sequence>
<keyword evidence="3 5" id="KW-0808">Transferase</keyword>
<name>A0A7G9W525_ALKCA</name>
<dbReference type="EMBL" id="CP058559">
    <property type="protein sequence ID" value="QNO13787.1"/>
    <property type="molecule type" value="Genomic_DNA"/>
</dbReference>
<keyword evidence="8" id="KW-1185">Reference proteome</keyword>
<dbReference type="InterPro" id="IPR029057">
    <property type="entry name" value="PRTase-like"/>
</dbReference>
<dbReference type="GO" id="GO:0006166">
    <property type="term" value="P:purine ribonucleoside salvage"/>
    <property type="evidence" value="ECO:0007669"/>
    <property type="project" value="UniProtKB-KW"/>
</dbReference>
<dbReference type="AlphaFoldDB" id="A0A7G9W525"/>
<dbReference type="HAMAP" id="MF_01184">
    <property type="entry name" value="XPRTase"/>
    <property type="match status" value="1"/>
</dbReference>
<accession>A0A7G9W525</accession>
<dbReference type="SUPFAM" id="SSF53271">
    <property type="entry name" value="PRTase-like"/>
    <property type="match status" value="1"/>
</dbReference>
<evidence type="ECO:0000256" key="6">
    <source>
        <dbReference type="NCBIfam" id="TIGR01744"/>
    </source>
</evidence>
<dbReference type="GO" id="GO:0032265">
    <property type="term" value="P:XMP salvage"/>
    <property type="evidence" value="ECO:0007669"/>
    <property type="project" value="UniProtKB-UniRule"/>
</dbReference>
<evidence type="ECO:0000256" key="4">
    <source>
        <dbReference type="ARBA" id="ARBA00022726"/>
    </source>
</evidence>
<evidence type="ECO:0000256" key="3">
    <source>
        <dbReference type="ARBA" id="ARBA00022679"/>
    </source>
</evidence>
<keyword evidence="4 5" id="KW-0660">Purine salvage</keyword>
<dbReference type="RefSeq" id="WP_213167452.1">
    <property type="nucleotide sequence ID" value="NZ_CP058559.1"/>
</dbReference>
<gene>
    <name evidence="5" type="primary">xpt</name>
    <name evidence="7" type="ORF">HYG86_02925</name>
</gene>
<dbReference type="GO" id="GO:0046110">
    <property type="term" value="P:xanthine metabolic process"/>
    <property type="evidence" value="ECO:0007669"/>
    <property type="project" value="UniProtKB-UniRule"/>
</dbReference>
<dbReference type="NCBIfam" id="NF006671">
    <property type="entry name" value="PRK09219.1"/>
    <property type="match status" value="1"/>
</dbReference>
<comment type="subcellular location">
    <subcellularLocation>
        <location evidence="5">Cytoplasm</location>
    </subcellularLocation>
</comment>
<proteinExistence type="inferred from homology"/>
<protein>
    <recommendedName>
        <fullName evidence="5 6">Xanthine phosphoribosyltransferase</fullName>
        <shortName evidence="5">XPRTase</shortName>
        <ecNumber evidence="5 6">2.4.2.22</ecNumber>
    </recommendedName>
</protein>
<feature type="binding site" evidence="5">
    <location>
        <begin position="128"/>
        <end position="132"/>
    </location>
    <ligand>
        <name>5-phospho-alpha-D-ribose 1-diphosphate</name>
        <dbReference type="ChEBI" id="CHEBI:58017"/>
    </ligand>
</feature>
<dbReference type="EC" id="2.4.2.22" evidence="5 6"/>
<dbReference type="GO" id="GO:0005737">
    <property type="term" value="C:cytoplasm"/>
    <property type="evidence" value="ECO:0007669"/>
    <property type="project" value="UniProtKB-SubCell"/>
</dbReference>
<evidence type="ECO:0000256" key="2">
    <source>
        <dbReference type="ARBA" id="ARBA00022676"/>
    </source>
</evidence>
<dbReference type="Gene3D" id="3.40.50.2020">
    <property type="match status" value="1"/>
</dbReference>
<keyword evidence="1 5" id="KW-0963">Cytoplasm</keyword>
<feature type="binding site" evidence="5">
    <location>
        <position position="156"/>
    </location>
    <ligand>
        <name>xanthine</name>
        <dbReference type="ChEBI" id="CHEBI:17712"/>
    </ligand>
</feature>
<dbReference type="PANTHER" id="PTHR43864:SF1">
    <property type="entry name" value="XANTHINE PHOSPHORIBOSYLTRANSFERASE"/>
    <property type="match status" value="1"/>
</dbReference>
<evidence type="ECO:0000256" key="5">
    <source>
        <dbReference type="HAMAP-Rule" id="MF_01184"/>
    </source>
</evidence>
<dbReference type="KEGG" id="acae:HYG86_02925"/>
<dbReference type="InterPro" id="IPR010079">
    <property type="entry name" value="Xanthine_PRibTrfase"/>
</dbReference>
<keyword evidence="2 5" id="KW-0328">Glycosyltransferase</keyword>
<dbReference type="GO" id="GO:0000310">
    <property type="term" value="F:xanthine phosphoribosyltransferase activity"/>
    <property type="evidence" value="ECO:0007669"/>
    <property type="project" value="UniProtKB-UniRule"/>
</dbReference>
<reference evidence="7 8" key="1">
    <citation type="submission" date="2020-07" db="EMBL/GenBank/DDBJ databases">
        <title>Alkalicella. sp. LB2 genome.</title>
        <authorList>
            <person name="Postec A."/>
            <person name="Quemeneur M."/>
        </authorList>
    </citation>
    <scope>NUCLEOTIDE SEQUENCE [LARGE SCALE GENOMIC DNA]</scope>
    <source>
        <strain evidence="7 8">LB2</strain>
    </source>
</reference>
<evidence type="ECO:0000256" key="1">
    <source>
        <dbReference type="ARBA" id="ARBA00022490"/>
    </source>
</evidence>
<comment type="caution">
    <text evidence="5">Lacks conserved residue(s) required for the propagation of feature annotation.</text>
</comment>
<comment type="pathway">
    <text evidence="5">Purine metabolism; XMP biosynthesis via salvage pathway; XMP from xanthine: step 1/1.</text>
</comment>
<dbReference type="Proteomes" id="UP000516160">
    <property type="component" value="Chromosome"/>
</dbReference>
<feature type="binding site" evidence="5">
    <location>
        <position position="27"/>
    </location>
    <ligand>
        <name>xanthine</name>
        <dbReference type="ChEBI" id="CHEBI:17712"/>
    </ligand>
</feature>
<comment type="similarity">
    <text evidence="5">Belongs to the purine/pyrimidine phosphoribosyltransferase family. Xpt subfamily.</text>
</comment>
<comment type="function">
    <text evidence="5">Converts the preformed base xanthine, a product of nucleic acid breakdown, to xanthosine 5'-monophosphate (XMP), so it can be reused for RNA or DNA synthesis.</text>
</comment>
<dbReference type="PANTHER" id="PTHR43864">
    <property type="entry name" value="HYPOXANTHINE/GUANINE PHOSPHORIBOSYLTRANSFERASE"/>
    <property type="match status" value="1"/>
</dbReference>
<evidence type="ECO:0000313" key="8">
    <source>
        <dbReference type="Proteomes" id="UP000516160"/>
    </source>
</evidence>
<evidence type="ECO:0000313" key="7">
    <source>
        <dbReference type="EMBL" id="QNO13787.1"/>
    </source>
</evidence>
<dbReference type="CDD" id="cd06223">
    <property type="entry name" value="PRTases_typeI"/>
    <property type="match status" value="1"/>
</dbReference>
<dbReference type="NCBIfam" id="TIGR01744">
    <property type="entry name" value="XPRTase"/>
    <property type="match status" value="1"/>
</dbReference>
<organism evidence="7 8">
    <name type="scientific">Alkalicella caledoniensis</name>
    <dbReference type="NCBI Taxonomy" id="2731377"/>
    <lineage>
        <taxon>Bacteria</taxon>
        <taxon>Bacillati</taxon>
        <taxon>Bacillota</taxon>
        <taxon>Clostridia</taxon>
        <taxon>Eubacteriales</taxon>
        <taxon>Proteinivoracaceae</taxon>
        <taxon>Alkalicella</taxon>
    </lineage>
</organism>
<dbReference type="UniPathway" id="UPA00602">
    <property type="reaction ID" value="UER00658"/>
</dbReference>